<accession>Q0AMM6</accession>
<dbReference type="AlphaFoldDB" id="Q0AMM6"/>
<proteinExistence type="predicted"/>
<feature type="domain" description="Lon N-terminal" evidence="1">
    <location>
        <begin position="18"/>
        <end position="209"/>
    </location>
</feature>
<dbReference type="SUPFAM" id="SSF88697">
    <property type="entry name" value="PUA domain-like"/>
    <property type="match status" value="1"/>
</dbReference>
<sequence length="218" mass="24336">MLPYFQDMSHPIDPPEDLPLFPLQGVILLPGEILPLNVFEPRYLNMLDDVRRGSGHLGIIQSRSGTDLQQPVLAGTGSVGRLKQWQETGDGRYLISLVGISRFRLVREVERQTPYRVATVDYSLYRDDRLPRAAIEGDHDRLLQLLQAWFKAEDLTADWDSVRATPLATLVDQLSMSAPFPSDDRQALLEARGPAQRLTLILALLAERIAGEAGGAMH</sequence>
<keyword evidence="3" id="KW-1185">Reference proteome</keyword>
<dbReference type="HOGENOM" id="CLU_048359_2_1_5"/>
<dbReference type="PROSITE" id="PS51787">
    <property type="entry name" value="LON_N"/>
    <property type="match status" value="1"/>
</dbReference>
<dbReference type="Pfam" id="PF02190">
    <property type="entry name" value="LON_substr_bdg"/>
    <property type="match status" value="1"/>
</dbReference>
<organism evidence="2 3">
    <name type="scientific">Maricaulis maris (strain MCS10)</name>
    <name type="common">Caulobacter maris</name>
    <dbReference type="NCBI Taxonomy" id="394221"/>
    <lineage>
        <taxon>Bacteria</taxon>
        <taxon>Pseudomonadati</taxon>
        <taxon>Pseudomonadota</taxon>
        <taxon>Alphaproteobacteria</taxon>
        <taxon>Maricaulales</taxon>
        <taxon>Maricaulaceae</taxon>
        <taxon>Maricaulis</taxon>
    </lineage>
</organism>
<gene>
    <name evidence="2" type="ordered locus">Mmar10_2169</name>
</gene>
<dbReference type="eggNOG" id="COG2802">
    <property type="taxonomic scope" value="Bacteria"/>
</dbReference>
<dbReference type="InterPro" id="IPR046336">
    <property type="entry name" value="Lon_prtase_N_sf"/>
</dbReference>
<dbReference type="PANTHER" id="PTHR46732:SF8">
    <property type="entry name" value="ATP-DEPENDENT PROTEASE LA (LON) DOMAIN PROTEIN"/>
    <property type="match status" value="1"/>
</dbReference>
<dbReference type="EMBL" id="CP000449">
    <property type="protein sequence ID" value="ABI66461.1"/>
    <property type="molecule type" value="Genomic_DNA"/>
</dbReference>
<dbReference type="InterPro" id="IPR003111">
    <property type="entry name" value="Lon_prtase_N"/>
</dbReference>
<evidence type="ECO:0000313" key="2">
    <source>
        <dbReference type="EMBL" id="ABI66461.1"/>
    </source>
</evidence>
<dbReference type="InterPro" id="IPR015947">
    <property type="entry name" value="PUA-like_sf"/>
</dbReference>
<protein>
    <submittedName>
        <fullName evidence="2">Peptidase S16, lon domain protein</fullName>
    </submittedName>
</protein>
<dbReference type="PANTHER" id="PTHR46732">
    <property type="entry name" value="ATP-DEPENDENT PROTEASE LA (LON) DOMAIN PROTEIN"/>
    <property type="match status" value="1"/>
</dbReference>
<evidence type="ECO:0000259" key="1">
    <source>
        <dbReference type="PROSITE" id="PS51787"/>
    </source>
</evidence>
<dbReference type="KEGG" id="mmr:Mmar10_2169"/>
<dbReference type="Gene3D" id="2.30.130.40">
    <property type="entry name" value="LON domain-like"/>
    <property type="match status" value="1"/>
</dbReference>
<evidence type="ECO:0000313" key="3">
    <source>
        <dbReference type="Proteomes" id="UP000001964"/>
    </source>
</evidence>
<name>Q0AMM6_MARMM</name>
<reference evidence="2 3" key="1">
    <citation type="submission" date="2006-08" db="EMBL/GenBank/DDBJ databases">
        <title>Complete sequence of Maricaulis maris MCS10.</title>
        <authorList>
            <consortium name="US DOE Joint Genome Institute"/>
            <person name="Copeland A."/>
            <person name="Lucas S."/>
            <person name="Lapidus A."/>
            <person name="Barry K."/>
            <person name="Detter J.C."/>
            <person name="Glavina del Rio T."/>
            <person name="Hammon N."/>
            <person name="Israni S."/>
            <person name="Dalin E."/>
            <person name="Tice H."/>
            <person name="Pitluck S."/>
            <person name="Saunders E."/>
            <person name="Brettin T."/>
            <person name="Bruce D."/>
            <person name="Han C."/>
            <person name="Tapia R."/>
            <person name="Gilna P."/>
            <person name="Schmutz J."/>
            <person name="Larimer F."/>
            <person name="Land M."/>
            <person name="Hauser L."/>
            <person name="Kyrpides N."/>
            <person name="Mikhailova N."/>
            <person name="Viollier P."/>
            <person name="Stephens C."/>
            <person name="Richardson P."/>
        </authorList>
    </citation>
    <scope>NUCLEOTIDE SEQUENCE [LARGE SCALE GENOMIC DNA]</scope>
    <source>
        <strain evidence="2 3">MCS10</strain>
    </source>
</reference>
<dbReference type="STRING" id="394221.Mmar10_2169"/>
<dbReference type="SMART" id="SM00464">
    <property type="entry name" value="LON"/>
    <property type="match status" value="1"/>
</dbReference>
<dbReference type="Proteomes" id="UP000001964">
    <property type="component" value="Chromosome"/>
</dbReference>